<dbReference type="AlphaFoldDB" id="A0A875RWA6"/>
<dbReference type="RefSeq" id="XP_038776273.1">
    <property type="nucleotide sequence ID" value="XM_038920345.1"/>
</dbReference>
<dbReference type="GO" id="GO:0031267">
    <property type="term" value="F:small GTPase binding"/>
    <property type="evidence" value="ECO:0007669"/>
    <property type="project" value="TreeGrafter"/>
</dbReference>
<dbReference type="Proteomes" id="UP000662931">
    <property type="component" value="Chromosome 1"/>
</dbReference>
<dbReference type="Gene3D" id="1.10.472.80">
    <property type="entry name" value="Ypt/Rab-GAP domain of gyp1p, domain 3"/>
    <property type="match status" value="1"/>
</dbReference>
<dbReference type="GO" id="GO:0030427">
    <property type="term" value="C:site of polarized growth"/>
    <property type="evidence" value="ECO:0007669"/>
    <property type="project" value="UniProtKB-ARBA"/>
</dbReference>
<gene>
    <name evidence="3" type="ORF">FOA43_000009</name>
</gene>
<evidence type="ECO:0000259" key="2">
    <source>
        <dbReference type="Pfam" id="PF23436"/>
    </source>
</evidence>
<keyword evidence="4" id="KW-1185">Reference proteome</keyword>
<feature type="domain" description="Rab-GAP TBC" evidence="2">
    <location>
        <begin position="510"/>
        <end position="636"/>
    </location>
</feature>
<dbReference type="InterPro" id="IPR000195">
    <property type="entry name" value="Rab-GAP-TBC_dom"/>
</dbReference>
<evidence type="ECO:0000313" key="4">
    <source>
        <dbReference type="Proteomes" id="UP000662931"/>
    </source>
</evidence>
<organism evidence="3 4">
    <name type="scientific">Eeniella nana</name>
    <name type="common">Yeast</name>
    <name type="synonym">Brettanomyces nanus</name>
    <dbReference type="NCBI Taxonomy" id="13502"/>
    <lineage>
        <taxon>Eukaryota</taxon>
        <taxon>Fungi</taxon>
        <taxon>Dikarya</taxon>
        <taxon>Ascomycota</taxon>
        <taxon>Saccharomycotina</taxon>
        <taxon>Pichiomycetes</taxon>
        <taxon>Pichiales</taxon>
        <taxon>Pichiaceae</taxon>
        <taxon>Brettanomyces</taxon>
    </lineage>
</organism>
<proteinExistence type="predicted"/>
<reference evidence="3" key="1">
    <citation type="submission" date="2020-10" db="EMBL/GenBank/DDBJ databases">
        <authorList>
            <person name="Roach M.J.R."/>
        </authorList>
    </citation>
    <scope>NUCLEOTIDE SEQUENCE</scope>
    <source>
        <strain evidence="3">CBS 1945</strain>
    </source>
</reference>
<evidence type="ECO:0000313" key="3">
    <source>
        <dbReference type="EMBL" id="QPG72708.1"/>
    </source>
</evidence>
<sequence>MRLQKKLKDIEKEATASPSPLLNTLDSLSDDELPDDLIVFDVPFSNPLKALSDHRTAYKTSMFTQWGSNPSGKLKRSRSADPVYHSGPYTAAFLDSTTSSGASTRSHESSVSAPGSFSSPSTGNFVHNGSLAPFRFASRSTDSTTSSHSASSSRSSPVTRASSIFSIASDLSEMSFMDDESSNLSFEGKLLNSNKDLRLDEALQRISMLKSMSHLSVSQLAEEGGPDHKSVLPSKEKLDCLSVTRQPNLPPKDRFESIKHQRDYESLVETQIHEEKQKLAEYRTQQDQLKKRDDHDFKLWQMVCQKYDILVCLPTTRELWWRGIPAKGGLRGSIWRHQLVGKRKLKCDLKQCLSEAHEIIDKACDYKTTISELGRKKFEKENVEIMTVIQSVEVYSNQIQRCFPNLLVFQLGTTFESVLSIAIAFDIMKAHEESVELSLIETGKLLHLICVLLKNLESEELTLHALIDLILKRLPRALLTSKNIPRTLNEQLQFEKGHQFEKDSGYLKDIKDQFDRFLLSTSPNVYNHFVQHGVNTLVLIQSATANLFSTLLNMDVLERILDIYIFEGDTFLLRCLLALIKKVSYKLYGSCDEIYKVLGENCLDALNRHTSRKGALAGYVYLDVGEADHFIRDVRSILRRHTS</sequence>
<dbReference type="KEGG" id="bnn:FOA43_000009"/>
<name>A0A875RWA6_EENNA</name>
<dbReference type="OrthoDB" id="289721at2759"/>
<dbReference type="SUPFAM" id="SSF47923">
    <property type="entry name" value="Ypt/Rab-GAP domain of gyp1p"/>
    <property type="match status" value="1"/>
</dbReference>
<dbReference type="GO" id="GO:0005096">
    <property type="term" value="F:GTPase activator activity"/>
    <property type="evidence" value="ECO:0007669"/>
    <property type="project" value="TreeGrafter"/>
</dbReference>
<evidence type="ECO:0000256" key="1">
    <source>
        <dbReference type="SAM" id="MobiDB-lite"/>
    </source>
</evidence>
<dbReference type="InterPro" id="IPR035969">
    <property type="entry name" value="Rab-GAP_TBC_sf"/>
</dbReference>
<dbReference type="EMBL" id="CP064812">
    <property type="protein sequence ID" value="QPG72708.1"/>
    <property type="molecule type" value="Genomic_DNA"/>
</dbReference>
<dbReference type="Pfam" id="PF23436">
    <property type="entry name" value="RabGap-TBC_2"/>
    <property type="match status" value="1"/>
</dbReference>
<feature type="region of interest" description="Disordered" evidence="1">
    <location>
        <begin position="96"/>
        <end position="120"/>
    </location>
</feature>
<dbReference type="GeneID" id="62193410"/>
<protein>
    <recommendedName>
        <fullName evidence="2">Rab-GAP TBC domain-containing protein</fullName>
    </recommendedName>
</protein>
<accession>A0A875RWA6</accession>
<dbReference type="PANTHER" id="PTHR47219:SF9">
    <property type="entry name" value="GTPASE ACTIVATING PROTEIN AND CENTROSOME-ASSOCIATED, ISOFORM B"/>
    <property type="match status" value="1"/>
</dbReference>
<dbReference type="PANTHER" id="PTHR47219">
    <property type="entry name" value="RAB GTPASE-ACTIVATING PROTEIN 1-LIKE"/>
    <property type="match status" value="1"/>
</dbReference>
<feature type="compositionally biased region" description="Low complexity" evidence="1">
    <location>
        <begin position="109"/>
        <end position="120"/>
    </location>
</feature>
<dbReference type="InterPro" id="IPR050302">
    <property type="entry name" value="Rab_GAP_TBC_domain"/>
</dbReference>